<dbReference type="GO" id="GO:0009236">
    <property type="term" value="P:cobalamin biosynthetic process"/>
    <property type="evidence" value="ECO:0007669"/>
    <property type="project" value="UniProtKB-UniPathway"/>
</dbReference>
<feature type="domain" description="Tetrapyrrole methylase" evidence="6">
    <location>
        <begin position="6"/>
        <end position="203"/>
    </location>
</feature>
<evidence type="ECO:0000313" key="8">
    <source>
        <dbReference type="Proteomes" id="UP000232638"/>
    </source>
</evidence>
<dbReference type="RefSeq" id="WP_100923144.1">
    <property type="nucleotide sequence ID" value="NZ_CP020372.1"/>
</dbReference>
<dbReference type="InterPro" id="IPR014008">
    <property type="entry name" value="Cbl_synth_MTase_CbiT"/>
</dbReference>
<dbReference type="SUPFAM" id="SSF53790">
    <property type="entry name" value="Tetrapyrrole methylase"/>
    <property type="match status" value="1"/>
</dbReference>
<proteinExistence type="predicted"/>
<dbReference type="InterPro" id="IPR035996">
    <property type="entry name" value="4pyrrol_Methylase_sf"/>
</dbReference>
<dbReference type="InterPro" id="IPR029063">
    <property type="entry name" value="SAM-dependent_MTases_sf"/>
</dbReference>
<accession>A0A2K8UJ25</accession>
<evidence type="ECO:0000256" key="5">
    <source>
        <dbReference type="ARBA" id="ARBA00022691"/>
    </source>
</evidence>
<evidence type="ECO:0000313" key="7">
    <source>
        <dbReference type="EMBL" id="AUB85522.1"/>
    </source>
</evidence>
<evidence type="ECO:0000256" key="2">
    <source>
        <dbReference type="ARBA" id="ARBA00022573"/>
    </source>
</evidence>
<dbReference type="SUPFAM" id="SSF53335">
    <property type="entry name" value="S-adenosyl-L-methionine-dependent methyltransferases"/>
    <property type="match status" value="1"/>
</dbReference>
<keyword evidence="7" id="KW-0614">Plasmid</keyword>
<dbReference type="Proteomes" id="UP000232638">
    <property type="component" value="Plasmid pTs485"/>
</dbReference>
<evidence type="ECO:0000256" key="3">
    <source>
        <dbReference type="ARBA" id="ARBA00022603"/>
    </source>
</evidence>
<protein>
    <submittedName>
        <fullName evidence="7">Cobalamin biosynthesis bifunctional protein CbiET</fullName>
    </submittedName>
</protein>
<keyword evidence="2" id="KW-0169">Cobalamin biosynthesis</keyword>
<sequence length="464" mass="48000">MTETCTLIGILDDGWPGLADAARARLTAAGCVIGAARTLDLVASRLAPGARQLPMDGALAQVPGWVRQAWAEGLRVAVLATGDPLCHGIGGRLMAALGAAAIEVLPAPSTLQLACARLKVPWQGAHIASCHSAGSGEWEPGATPAHALYQVVQAVAQYPLVGVFTSPENGPDRIARALLTVGYGEEISLSVAARLDCPDEALFPDLSLEEAAGLEFAGPNIVILERGLERGAAGKPGRGGAGVAAGRRSHMVGSDPVFGLADGDFAQQRPRVGEGAGLITKLEVRAVSLAKLALRPDSLVWDIGAGSGAVGLEASRISYAGHVWAIERAAAQAADARANARRLRAGNYSLYEGEAPAGLDAWPDPDAVFIGGSGGGLEALIELVAGRLRPGGHLVLNLVTLENLATATAALDRADLAWDLIQLALARSRPIRGLHRLAALNPVWILTAARLPNDEDLLSANKRK</sequence>
<dbReference type="PANTHER" id="PTHR43182:SF1">
    <property type="entry name" value="COBALT-PRECORRIN-7 C(5)-METHYLTRANSFERASE"/>
    <property type="match status" value="1"/>
</dbReference>
<dbReference type="InterPro" id="IPR000878">
    <property type="entry name" value="4pyrrol_Mease"/>
</dbReference>
<keyword evidence="3" id="KW-0489">Methyltransferase</keyword>
<keyword evidence="5" id="KW-0949">S-adenosyl-L-methionine</keyword>
<evidence type="ECO:0000256" key="4">
    <source>
        <dbReference type="ARBA" id="ARBA00022679"/>
    </source>
</evidence>
<dbReference type="UniPathway" id="UPA00148"/>
<dbReference type="OrthoDB" id="9787825at2"/>
<name>A0A2K8UJ25_9GAMM</name>
<dbReference type="CDD" id="cd11644">
    <property type="entry name" value="Precorrin-6Y-MT"/>
    <property type="match status" value="1"/>
</dbReference>
<reference evidence="7 8" key="1">
    <citation type="submission" date="2017-03" db="EMBL/GenBank/DDBJ databases">
        <title>Complete genome sequence of Candidatus 'Thiodictyon syntrophicum' sp. nov. strain Cad16T, a photolithoautotroph purple sulfur bacterium isolated from an alpine meromictic lake.</title>
        <authorList>
            <person name="Luedin S.M."/>
            <person name="Pothier J.F."/>
            <person name="Danza F."/>
            <person name="Storelli N."/>
            <person name="Wittwer M."/>
            <person name="Tonolla M."/>
        </authorList>
    </citation>
    <scope>NUCLEOTIDE SEQUENCE [LARGE SCALE GENOMIC DNA]</scope>
    <source>
        <strain evidence="7 8">Cad16T</strain>
        <plasmid evidence="8">Plasmid pts485</plasmid>
    </source>
</reference>
<keyword evidence="4" id="KW-0808">Transferase</keyword>
<dbReference type="KEGG" id="tsy:THSYN_31915"/>
<dbReference type="NCBIfam" id="TIGR02467">
    <property type="entry name" value="CbiE"/>
    <property type="match status" value="1"/>
</dbReference>
<gene>
    <name evidence="7" type="ORF">THSYN_31915</name>
</gene>
<dbReference type="NCBIfam" id="TIGR02469">
    <property type="entry name" value="CbiT"/>
    <property type="match status" value="1"/>
</dbReference>
<organism evidence="7 8">
    <name type="scientific">Candidatus Thiodictyon syntrophicum</name>
    <dbReference type="NCBI Taxonomy" id="1166950"/>
    <lineage>
        <taxon>Bacteria</taxon>
        <taxon>Pseudomonadati</taxon>
        <taxon>Pseudomonadota</taxon>
        <taxon>Gammaproteobacteria</taxon>
        <taxon>Chromatiales</taxon>
        <taxon>Chromatiaceae</taxon>
        <taxon>Thiodictyon</taxon>
    </lineage>
</organism>
<dbReference type="GO" id="GO:0032259">
    <property type="term" value="P:methylation"/>
    <property type="evidence" value="ECO:0007669"/>
    <property type="project" value="UniProtKB-KW"/>
</dbReference>
<dbReference type="AlphaFoldDB" id="A0A2K8UJ25"/>
<dbReference type="InterPro" id="IPR050714">
    <property type="entry name" value="Cobalamin_biosynth_MTase"/>
</dbReference>
<dbReference type="InterPro" id="IPR014777">
    <property type="entry name" value="4pyrrole_Mease_sub1"/>
</dbReference>
<dbReference type="Pfam" id="PF00590">
    <property type="entry name" value="TP_methylase"/>
    <property type="match status" value="1"/>
</dbReference>
<dbReference type="CDD" id="cd02440">
    <property type="entry name" value="AdoMet_MTases"/>
    <property type="match status" value="1"/>
</dbReference>
<evidence type="ECO:0000259" key="6">
    <source>
        <dbReference type="Pfam" id="PF00590"/>
    </source>
</evidence>
<dbReference type="Pfam" id="PF01135">
    <property type="entry name" value="PCMT"/>
    <property type="match status" value="1"/>
</dbReference>
<dbReference type="GO" id="GO:0008276">
    <property type="term" value="F:protein methyltransferase activity"/>
    <property type="evidence" value="ECO:0007669"/>
    <property type="project" value="InterPro"/>
</dbReference>
<dbReference type="InterPro" id="IPR012818">
    <property type="entry name" value="CbiE"/>
</dbReference>
<dbReference type="EMBL" id="CP020372">
    <property type="protein sequence ID" value="AUB85522.1"/>
    <property type="molecule type" value="Genomic_DNA"/>
</dbReference>
<evidence type="ECO:0000256" key="1">
    <source>
        <dbReference type="ARBA" id="ARBA00004953"/>
    </source>
</evidence>
<dbReference type="Gene3D" id="3.40.50.150">
    <property type="entry name" value="Vaccinia Virus protein VP39"/>
    <property type="match status" value="1"/>
</dbReference>
<comment type="pathway">
    <text evidence="1">Cofactor biosynthesis; adenosylcobalamin biosynthesis.</text>
</comment>
<geneLocation type="plasmid" evidence="8">
    <name>pts485</name>
</geneLocation>
<keyword evidence="8" id="KW-1185">Reference proteome</keyword>
<dbReference type="Gene3D" id="3.40.1010.10">
    <property type="entry name" value="Cobalt-precorrin-4 Transmethylase, Domain 1"/>
    <property type="match status" value="1"/>
</dbReference>
<dbReference type="PANTHER" id="PTHR43182">
    <property type="entry name" value="COBALT-PRECORRIN-6B C(15)-METHYLTRANSFERASE (DECARBOXYLATING)"/>
    <property type="match status" value="1"/>
</dbReference>